<dbReference type="Pfam" id="PF13672">
    <property type="entry name" value="PP2C_2"/>
    <property type="match status" value="1"/>
</dbReference>
<evidence type="ECO:0000256" key="1">
    <source>
        <dbReference type="SAM" id="MobiDB-lite"/>
    </source>
</evidence>
<dbReference type="Gene3D" id="3.60.40.10">
    <property type="entry name" value="PPM-type phosphatase domain"/>
    <property type="match status" value="1"/>
</dbReference>
<dbReference type="SMART" id="SM00332">
    <property type="entry name" value="PP2Cc"/>
    <property type="match status" value="1"/>
</dbReference>
<evidence type="ECO:0000256" key="2">
    <source>
        <dbReference type="SAM" id="Phobius"/>
    </source>
</evidence>
<evidence type="ECO:0000313" key="5">
    <source>
        <dbReference type="Proteomes" id="UP001205566"/>
    </source>
</evidence>
<keyword evidence="5" id="KW-1185">Reference proteome</keyword>
<dbReference type="PROSITE" id="PS51746">
    <property type="entry name" value="PPM_2"/>
    <property type="match status" value="1"/>
</dbReference>
<proteinExistence type="predicted"/>
<keyword evidence="2" id="KW-0472">Membrane</keyword>
<keyword evidence="2" id="KW-0812">Transmembrane</keyword>
<dbReference type="InterPro" id="IPR015655">
    <property type="entry name" value="PP2C"/>
</dbReference>
<dbReference type="RefSeq" id="WP_255875559.1">
    <property type="nucleotide sequence ID" value="NZ_JACASI010000037.1"/>
</dbReference>
<feature type="domain" description="PPM-type phosphatase" evidence="3">
    <location>
        <begin position="24"/>
        <end position="266"/>
    </location>
</feature>
<dbReference type="InterPro" id="IPR001932">
    <property type="entry name" value="PPM-type_phosphatase-like_dom"/>
</dbReference>
<reference evidence="4" key="1">
    <citation type="thesis" date="2020" institute="Technische Universitat Dresden" country="Dresden, Germany">
        <title>The Agarolytic System of Microbulbifer elongatus PORT2, Isolated from Batu Karas, Pangandaran West Java Indonesia.</title>
        <authorList>
            <person name="Anggraeni S.R."/>
        </authorList>
    </citation>
    <scope>NUCLEOTIDE SEQUENCE</scope>
    <source>
        <strain evidence="4">PORT2</strain>
    </source>
</reference>
<feature type="region of interest" description="Disordered" evidence="1">
    <location>
        <begin position="1"/>
        <end position="38"/>
    </location>
</feature>
<name>A0ABT1P6B5_9GAMM</name>
<keyword evidence="2" id="KW-1133">Transmembrane helix</keyword>
<feature type="region of interest" description="Disordered" evidence="1">
    <location>
        <begin position="270"/>
        <end position="305"/>
    </location>
</feature>
<dbReference type="Proteomes" id="UP001205566">
    <property type="component" value="Unassembled WGS sequence"/>
</dbReference>
<evidence type="ECO:0000313" key="4">
    <source>
        <dbReference type="EMBL" id="MCQ3830641.1"/>
    </source>
</evidence>
<organism evidence="4 5">
    <name type="scientific">Microbulbifer elongatus</name>
    <dbReference type="NCBI Taxonomy" id="86173"/>
    <lineage>
        <taxon>Bacteria</taxon>
        <taxon>Pseudomonadati</taxon>
        <taxon>Pseudomonadota</taxon>
        <taxon>Gammaproteobacteria</taxon>
        <taxon>Cellvibrionales</taxon>
        <taxon>Microbulbiferaceae</taxon>
        <taxon>Microbulbifer</taxon>
    </lineage>
</organism>
<accession>A0ABT1P6B5</accession>
<dbReference type="InterPro" id="IPR036457">
    <property type="entry name" value="PPM-type-like_dom_sf"/>
</dbReference>
<protein>
    <submittedName>
        <fullName evidence="4">Serine/threonine-protein phosphatase</fullName>
    </submittedName>
</protein>
<dbReference type="EMBL" id="JACASI010000037">
    <property type="protein sequence ID" value="MCQ3830641.1"/>
    <property type="molecule type" value="Genomic_DNA"/>
</dbReference>
<evidence type="ECO:0000259" key="3">
    <source>
        <dbReference type="PROSITE" id="PS51746"/>
    </source>
</evidence>
<dbReference type="PANTHER" id="PTHR47992">
    <property type="entry name" value="PROTEIN PHOSPHATASE"/>
    <property type="match status" value="1"/>
</dbReference>
<feature type="transmembrane region" description="Helical" evidence="2">
    <location>
        <begin position="314"/>
        <end position="333"/>
    </location>
</feature>
<comment type="caution">
    <text evidence="4">The sequence shown here is derived from an EMBL/GenBank/DDBJ whole genome shotgun (WGS) entry which is preliminary data.</text>
</comment>
<dbReference type="CDD" id="cd00143">
    <property type="entry name" value="PP2Cc"/>
    <property type="match status" value="1"/>
</dbReference>
<sequence>MSEANLREHPSGVSQPAARATTRSAGATHTGYRREQNEDAFWGDETRGVWVVADGLGGHQAGEIASQTVVEEIQRSSATDRHYEQALRRAHALLAGDESSATAMGTTAVVVAEDGPYFHIYWVGDSRAYLWTPPARSDNTPSNASDSAPHGSLKQLTVDHSYVQMLVDSGAINQEEAANHPNRHVITRCIGGSANPSLEIDRASFSWNSGQKLLLCSDGLSNDVSAAEICQILTENPNNQRASELLIAAALDAGGRDNITVQVISAPHSGAEAAPGENAYSVDKNGQSTSENRNSRTHPQPPVSGKFRFARGKLIRRIATLSIIFSLSAYAAWQLLNG</sequence>
<dbReference type="SMART" id="SM00331">
    <property type="entry name" value="PP2C_SIG"/>
    <property type="match status" value="1"/>
</dbReference>
<feature type="compositionally biased region" description="Basic and acidic residues" evidence="1">
    <location>
        <begin position="1"/>
        <end position="10"/>
    </location>
</feature>
<feature type="compositionally biased region" description="Low complexity" evidence="1">
    <location>
        <begin position="17"/>
        <end position="30"/>
    </location>
</feature>
<gene>
    <name evidence="4" type="ORF">HXX02_14470</name>
</gene>
<dbReference type="SUPFAM" id="SSF81606">
    <property type="entry name" value="PP2C-like"/>
    <property type="match status" value="1"/>
</dbReference>